<organism evidence="1 2">
    <name type="scientific">Musa troglodytarum</name>
    <name type="common">fe'i banana</name>
    <dbReference type="NCBI Taxonomy" id="320322"/>
    <lineage>
        <taxon>Eukaryota</taxon>
        <taxon>Viridiplantae</taxon>
        <taxon>Streptophyta</taxon>
        <taxon>Embryophyta</taxon>
        <taxon>Tracheophyta</taxon>
        <taxon>Spermatophyta</taxon>
        <taxon>Magnoliopsida</taxon>
        <taxon>Liliopsida</taxon>
        <taxon>Zingiberales</taxon>
        <taxon>Musaceae</taxon>
        <taxon>Musa</taxon>
    </lineage>
</organism>
<accession>A0A9E7FEI3</accession>
<reference evidence="1" key="1">
    <citation type="submission" date="2022-05" db="EMBL/GenBank/DDBJ databases">
        <title>The Musa troglodytarum L. genome provides insights into the mechanism of non-climacteric behaviour and enrichment of carotenoids.</title>
        <authorList>
            <person name="Wang J."/>
        </authorList>
    </citation>
    <scope>NUCLEOTIDE SEQUENCE</scope>
    <source>
        <tissue evidence="1">Leaf</tissue>
    </source>
</reference>
<evidence type="ECO:0000313" key="2">
    <source>
        <dbReference type="Proteomes" id="UP001055439"/>
    </source>
</evidence>
<gene>
    <name evidence="1" type="ORF">MUK42_34514</name>
</gene>
<dbReference type="EMBL" id="CP097505">
    <property type="protein sequence ID" value="URD93983.1"/>
    <property type="molecule type" value="Genomic_DNA"/>
</dbReference>
<keyword evidence="2" id="KW-1185">Reference proteome</keyword>
<name>A0A9E7FEI3_9LILI</name>
<dbReference type="AlphaFoldDB" id="A0A9E7FEI3"/>
<sequence length="113" mass="13007">MNQQRMRMMIQQAFLYRVTKQRENFDEHAFPAITLFLLIPPVDVYPPLMAPTQCFLDELEAVSKVIQELVRVSGCQAHTLKPQCLKTTAALRYVKTASMEFFFLSAIALPLRT</sequence>
<proteinExistence type="predicted"/>
<protein>
    <submittedName>
        <fullName evidence="1">Uncharacterized protein</fullName>
    </submittedName>
</protein>
<dbReference type="Proteomes" id="UP001055439">
    <property type="component" value="Chromosome 3"/>
</dbReference>
<evidence type="ECO:0000313" key="1">
    <source>
        <dbReference type="EMBL" id="URD93983.1"/>
    </source>
</evidence>